<gene>
    <name evidence="3" type="ORF">S01H1_61422</name>
</gene>
<feature type="non-terminal residue" evidence="3">
    <location>
        <position position="254"/>
    </location>
</feature>
<dbReference type="Gene3D" id="3.40.50.620">
    <property type="entry name" value="HUPs"/>
    <property type="match status" value="1"/>
</dbReference>
<dbReference type="PANTHER" id="PTHR43153:SF1">
    <property type="entry name" value="ELECTRON TRANSFER FLAVOPROTEIN SUBUNIT ALPHA, MITOCHONDRIAL"/>
    <property type="match status" value="1"/>
</dbReference>
<dbReference type="PROSITE" id="PS00198">
    <property type="entry name" value="4FE4S_FER_1"/>
    <property type="match status" value="1"/>
</dbReference>
<dbReference type="InterPro" id="IPR014730">
    <property type="entry name" value="ETF_a/b_N"/>
</dbReference>
<evidence type="ECO:0000259" key="2">
    <source>
        <dbReference type="PROSITE" id="PS51379"/>
    </source>
</evidence>
<dbReference type="PROSITE" id="PS51379">
    <property type="entry name" value="4FE4S_FER_2"/>
    <property type="match status" value="2"/>
</dbReference>
<dbReference type="GO" id="GO:0009055">
    <property type="term" value="F:electron transfer activity"/>
    <property type="evidence" value="ECO:0007669"/>
    <property type="project" value="InterPro"/>
</dbReference>
<dbReference type="Gene3D" id="3.30.70.20">
    <property type="match status" value="1"/>
</dbReference>
<dbReference type="InterPro" id="IPR033947">
    <property type="entry name" value="ETF_alpha_N"/>
</dbReference>
<dbReference type="InterPro" id="IPR001308">
    <property type="entry name" value="ETF_a/FixB"/>
</dbReference>
<evidence type="ECO:0000313" key="3">
    <source>
        <dbReference type="EMBL" id="GAG33945.1"/>
    </source>
</evidence>
<dbReference type="GO" id="GO:0050660">
    <property type="term" value="F:flavin adenine dinucleotide binding"/>
    <property type="evidence" value="ECO:0007669"/>
    <property type="project" value="InterPro"/>
</dbReference>
<dbReference type="EMBL" id="BARS01040272">
    <property type="protein sequence ID" value="GAG33945.1"/>
    <property type="molecule type" value="Genomic_DNA"/>
</dbReference>
<dbReference type="AlphaFoldDB" id="X0WTJ9"/>
<feature type="domain" description="4Fe-4S ferredoxin-type" evidence="2">
    <location>
        <begin position="35"/>
        <end position="63"/>
    </location>
</feature>
<sequence>MKVLKKIKILEDKCTGCKICLKVCPYNAICMKQAKAVIDYDKCTLCTACVESCKFNAIEIQKLVGFDSIVKVDEAKGVWVVAEQRNNKLQSVSFELLAKARKLADDLKVKVSAVLLGETIEEEAQILIWRGADKVIMVQAKELLHYQSEPYSNIITELIKKYKPEIVLGGATSIGRSLIPRLAVKLNTGLTADCTGLEIDKENKLLLQTRPAFSGNIMATILCKNHRPQMTTVRHKVFQEAKEDKQRRGKIINE</sequence>
<comment type="similarity">
    <text evidence="1">Belongs to the ETF alpha-subunit/FixB family.</text>
</comment>
<dbReference type="Pfam" id="PF01012">
    <property type="entry name" value="ETF"/>
    <property type="match status" value="1"/>
</dbReference>
<protein>
    <recommendedName>
        <fullName evidence="2">4Fe-4S ferredoxin-type domain-containing protein</fullName>
    </recommendedName>
</protein>
<dbReference type="InterPro" id="IPR014729">
    <property type="entry name" value="Rossmann-like_a/b/a_fold"/>
</dbReference>
<dbReference type="SMART" id="SM00893">
    <property type="entry name" value="ETF"/>
    <property type="match status" value="1"/>
</dbReference>
<dbReference type="SUPFAM" id="SSF54862">
    <property type="entry name" value="4Fe-4S ferredoxins"/>
    <property type="match status" value="1"/>
</dbReference>
<organism evidence="3">
    <name type="scientific">marine sediment metagenome</name>
    <dbReference type="NCBI Taxonomy" id="412755"/>
    <lineage>
        <taxon>unclassified sequences</taxon>
        <taxon>metagenomes</taxon>
        <taxon>ecological metagenomes</taxon>
    </lineage>
</organism>
<dbReference type="InterPro" id="IPR017900">
    <property type="entry name" value="4Fe4S_Fe_S_CS"/>
</dbReference>
<name>X0WTJ9_9ZZZZ</name>
<dbReference type="Pfam" id="PF13237">
    <property type="entry name" value="Fer4_10"/>
    <property type="match status" value="1"/>
</dbReference>
<comment type="caution">
    <text evidence="3">The sequence shown here is derived from an EMBL/GenBank/DDBJ whole genome shotgun (WGS) entry which is preliminary data.</text>
</comment>
<dbReference type="InterPro" id="IPR017896">
    <property type="entry name" value="4Fe4S_Fe-S-bd"/>
</dbReference>
<dbReference type="CDD" id="cd01715">
    <property type="entry name" value="ETF_alpha"/>
    <property type="match status" value="1"/>
</dbReference>
<evidence type="ECO:0000256" key="1">
    <source>
        <dbReference type="ARBA" id="ARBA00005817"/>
    </source>
</evidence>
<dbReference type="PANTHER" id="PTHR43153">
    <property type="entry name" value="ELECTRON TRANSFER FLAVOPROTEIN ALPHA"/>
    <property type="match status" value="1"/>
</dbReference>
<reference evidence="3" key="1">
    <citation type="journal article" date="2014" name="Front. Microbiol.">
        <title>High frequency of phylogenetically diverse reductive dehalogenase-homologous genes in deep subseafloor sedimentary metagenomes.</title>
        <authorList>
            <person name="Kawai M."/>
            <person name="Futagami T."/>
            <person name="Toyoda A."/>
            <person name="Takaki Y."/>
            <person name="Nishi S."/>
            <person name="Hori S."/>
            <person name="Arai W."/>
            <person name="Tsubouchi T."/>
            <person name="Morono Y."/>
            <person name="Uchiyama I."/>
            <person name="Ito T."/>
            <person name="Fujiyama A."/>
            <person name="Inagaki F."/>
            <person name="Takami H."/>
        </authorList>
    </citation>
    <scope>NUCLEOTIDE SEQUENCE</scope>
    <source>
        <strain evidence="3">Expedition CK06-06</strain>
    </source>
</reference>
<dbReference type="GO" id="GO:0033539">
    <property type="term" value="P:fatty acid beta-oxidation using acyl-CoA dehydrogenase"/>
    <property type="evidence" value="ECO:0007669"/>
    <property type="project" value="TreeGrafter"/>
</dbReference>
<dbReference type="SUPFAM" id="SSF52402">
    <property type="entry name" value="Adenine nucleotide alpha hydrolases-like"/>
    <property type="match status" value="1"/>
</dbReference>
<proteinExistence type="inferred from homology"/>
<accession>X0WTJ9</accession>
<feature type="domain" description="4Fe-4S ferredoxin-type" evidence="2">
    <location>
        <begin position="5"/>
        <end position="34"/>
    </location>
</feature>